<dbReference type="Pfam" id="PF07588">
    <property type="entry name" value="DUF1554"/>
    <property type="match status" value="1"/>
</dbReference>
<dbReference type="Pfam" id="PF05345">
    <property type="entry name" value="He_PIG"/>
    <property type="match status" value="1"/>
</dbReference>
<protein>
    <submittedName>
        <fullName evidence="2">DUF1554 domain-containing protein</fullName>
    </submittedName>
</protein>
<dbReference type="InterPro" id="IPR015919">
    <property type="entry name" value="Cadherin-like_sf"/>
</dbReference>
<dbReference type="SUPFAM" id="SSF49313">
    <property type="entry name" value="Cadherin-like"/>
    <property type="match status" value="1"/>
</dbReference>
<evidence type="ECO:0000313" key="2">
    <source>
        <dbReference type="EMBL" id="TGM73208.1"/>
    </source>
</evidence>
<dbReference type="InterPro" id="IPR016186">
    <property type="entry name" value="C-type_lectin-like/link_sf"/>
</dbReference>
<dbReference type="InterPro" id="IPR016187">
    <property type="entry name" value="CTDL_fold"/>
</dbReference>
<dbReference type="Proteomes" id="UP000297940">
    <property type="component" value="Unassembled WGS sequence"/>
</dbReference>
<proteinExistence type="predicted"/>
<comment type="caution">
    <text evidence="2">The sequence shown here is derived from an EMBL/GenBank/DDBJ whole genome shotgun (WGS) entry which is preliminary data.</text>
</comment>
<accession>A0ABY2NXZ5</accession>
<evidence type="ECO:0000259" key="1">
    <source>
        <dbReference type="Pfam" id="PF07588"/>
    </source>
</evidence>
<feature type="domain" description="DUF1554" evidence="1">
    <location>
        <begin position="254"/>
        <end position="414"/>
    </location>
</feature>
<dbReference type="SUPFAM" id="SSF56436">
    <property type="entry name" value="C-type lectin-like"/>
    <property type="match status" value="1"/>
</dbReference>
<dbReference type="RefSeq" id="WP_135697126.1">
    <property type="nucleotide sequence ID" value="NZ_RQHK01000017.1"/>
</dbReference>
<dbReference type="InterPro" id="IPR013783">
    <property type="entry name" value="Ig-like_fold"/>
</dbReference>
<reference evidence="3" key="1">
    <citation type="journal article" date="2019" name="PLoS Negl. Trop. Dis.">
        <title>Revisiting the worldwide diversity of Leptospira species in the environment.</title>
        <authorList>
            <person name="Vincent A.T."/>
            <person name="Schiettekatte O."/>
            <person name="Bourhy P."/>
            <person name="Veyrier F.J."/>
            <person name="Picardeau M."/>
        </authorList>
    </citation>
    <scope>NUCLEOTIDE SEQUENCE [LARGE SCALE GENOMIC DNA]</scope>
    <source>
        <strain evidence="3">201601298</strain>
    </source>
</reference>
<name>A0ABY2NXZ5_9LEPT</name>
<dbReference type="EMBL" id="RQHK01000017">
    <property type="protein sequence ID" value="TGM73208.1"/>
    <property type="molecule type" value="Genomic_DNA"/>
</dbReference>
<organism evidence="2 3">
    <name type="scientific">Leptospira mtsangambouensis</name>
    <dbReference type="NCBI Taxonomy" id="2484912"/>
    <lineage>
        <taxon>Bacteria</taxon>
        <taxon>Pseudomonadati</taxon>
        <taxon>Spirochaetota</taxon>
        <taxon>Spirochaetia</taxon>
        <taxon>Leptospirales</taxon>
        <taxon>Leptospiraceae</taxon>
        <taxon>Leptospira</taxon>
    </lineage>
</organism>
<dbReference type="InterPro" id="IPR011448">
    <property type="entry name" value="DUF1554"/>
</dbReference>
<dbReference type="Gene3D" id="2.60.40.10">
    <property type="entry name" value="Immunoglobulins"/>
    <property type="match status" value="1"/>
</dbReference>
<dbReference type="PROSITE" id="PS51257">
    <property type="entry name" value="PROKAR_LIPOPROTEIN"/>
    <property type="match status" value="1"/>
</dbReference>
<keyword evidence="3" id="KW-1185">Reference proteome</keyword>
<evidence type="ECO:0000313" key="3">
    <source>
        <dbReference type="Proteomes" id="UP000297940"/>
    </source>
</evidence>
<gene>
    <name evidence="2" type="ORF">EHR01_18600</name>
</gene>
<sequence length="439" mass="46066">MRWNYFVSFLFLGWFLSCNQVNPRDELLFTLISGLNPVSSTSTSVSVSSSAKINVSSTSVLLKYGTPQNFGISLVKLPTANVTASFTFTNTKLTVDGSATSPSPTVLTFTPANYNVVQTISLNSITQILDSSSLTITVTSSDPFYNTSGAVSISHQNIYIAYTGNSFIFQNAVTAPTLTPSVTFVITNCSVTPSLPTGLSLNASNCVISGTPTGGTQPATSYAVTATNGTDSNSHNISIQIEPTVYKVFITAATYNGNLQGAAADGPAGADAKCNADTNKPSTGNYKAMLTTNGGARVACTSDNCSGGVSENTDWVFQSGRIYIRASDSASLLSPNIAGILPADGSGNFTFNPYNLNHSFDSGSTIKEYWTGFAQSTNFWQTATAQSENSCNGWTTNAVTSPASNGGRVGTSNSTNYTALRNGSGRSCSSTYYLVCVEY</sequence>
<dbReference type="Gene3D" id="3.10.100.10">
    <property type="entry name" value="Mannose-Binding Protein A, subunit A"/>
    <property type="match status" value="1"/>
</dbReference>